<accession>A0AAN5CDZ6</accession>
<proteinExistence type="predicted"/>
<dbReference type="EMBL" id="BTRK01000003">
    <property type="protein sequence ID" value="GMR40082.1"/>
    <property type="molecule type" value="Genomic_DNA"/>
</dbReference>
<dbReference type="AlphaFoldDB" id="A0AAN5CDZ6"/>
<evidence type="ECO:0000313" key="2">
    <source>
        <dbReference type="Proteomes" id="UP001328107"/>
    </source>
</evidence>
<comment type="caution">
    <text evidence="1">The sequence shown here is derived from an EMBL/GenBank/DDBJ whole genome shotgun (WGS) entry which is preliminary data.</text>
</comment>
<dbReference type="Proteomes" id="UP001328107">
    <property type="component" value="Unassembled WGS sequence"/>
</dbReference>
<feature type="non-terminal residue" evidence="1">
    <location>
        <position position="1"/>
    </location>
</feature>
<keyword evidence="2" id="KW-1185">Reference proteome</keyword>
<protein>
    <submittedName>
        <fullName evidence="1">Uncharacterized protein</fullName>
    </submittedName>
</protein>
<organism evidence="1 2">
    <name type="scientific">Pristionchus mayeri</name>
    <dbReference type="NCBI Taxonomy" id="1317129"/>
    <lineage>
        <taxon>Eukaryota</taxon>
        <taxon>Metazoa</taxon>
        <taxon>Ecdysozoa</taxon>
        <taxon>Nematoda</taxon>
        <taxon>Chromadorea</taxon>
        <taxon>Rhabditida</taxon>
        <taxon>Rhabditina</taxon>
        <taxon>Diplogasteromorpha</taxon>
        <taxon>Diplogasteroidea</taxon>
        <taxon>Neodiplogasteridae</taxon>
        <taxon>Pristionchus</taxon>
    </lineage>
</organism>
<evidence type="ECO:0000313" key="1">
    <source>
        <dbReference type="EMBL" id="GMR40082.1"/>
    </source>
</evidence>
<reference evidence="2" key="1">
    <citation type="submission" date="2022-10" db="EMBL/GenBank/DDBJ databases">
        <title>Genome assembly of Pristionchus species.</title>
        <authorList>
            <person name="Yoshida K."/>
            <person name="Sommer R.J."/>
        </authorList>
    </citation>
    <scope>NUCLEOTIDE SEQUENCE [LARGE SCALE GENOMIC DNA]</scope>
    <source>
        <strain evidence="2">RS5460</strain>
    </source>
</reference>
<feature type="non-terminal residue" evidence="1">
    <location>
        <position position="71"/>
    </location>
</feature>
<sequence length="71" mass="8145">RIGRFSLYFEGGDVFNITLSFAKIENSSTSKLFMLSAVHRAELTVLNYRKEEMTVQLSTDEISRLQNQISI</sequence>
<name>A0AAN5CDZ6_9BILA</name>
<gene>
    <name evidence="1" type="ORF">PMAYCL1PPCAC_10277</name>
</gene>